<dbReference type="PANTHER" id="PTHR43592:SF15">
    <property type="entry name" value="CAAX AMINO TERMINAL PROTEASE FAMILY PROTEIN"/>
    <property type="match status" value="1"/>
</dbReference>
<accession>A0A7W4I3J2</accession>
<keyword evidence="3" id="KW-0482">Metalloprotease</keyword>
<feature type="domain" description="CAAX prenyl protease 2/Lysostaphin resistance protein A-like" evidence="2">
    <location>
        <begin position="22"/>
        <end position="112"/>
    </location>
</feature>
<evidence type="ECO:0000256" key="1">
    <source>
        <dbReference type="SAM" id="Phobius"/>
    </source>
</evidence>
<dbReference type="EMBL" id="JABEQG010000002">
    <property type="protein sequence ID" value="MBB2154984.1"/>
    <property type="molecule type" value="Genomic_DNA"/>
</dbReference>
<keyword evidence="1" id="KW-0812">Transmembrane</keyword>
<dbReference type="PANTHER" id="PTHR43592">
    <property type="entry name" value="CAAX AMINO TERMINAL PROTEASE"/>
    <property type="match status" value="1"/>
</dbReference>
<dbReference type="GO" id="GO:0004175">
    <property type="term" value="F:endopeptidase activity"/>
    <property type="evidence" value="ECO:0007669"/>
    <property type="project" value="UniProtKB-ARBA"/>
</dbReference>
<reference evidence="3 4" key="1">
    <citation type="submission" date="2020-04" db="EMBL/GenBank/DDBJ databases">
        <title>Description of novel Gluconacetobacter.</title>
        <authorList>
            <person name="Sombolestani A."/>
        </authorList>
    </citation>
    <scope>NUCLEOTIDE SEQUENCE [LARGE SCALE GENOMIC DNA]</scope>
    <source>
        <strain evidence="3 4">LMG 7603</strain>
    </source>
</reference>
<name>A0A7W4I3J2_GLUDI</name>
<evidence type="ECO:0000259" key="2">
    <source>
        <dbReference type="Pfam" id="PF02517"/>
    </source>
</evidence>
<dbReference type="Pfam" id="PF02517">
    <property type="entry name" value="Rce1-like"/>
    <property type="match status" value="1"/>
</dbReference>
<dbReference type="GO" id="GO:0008237">
    <property type="term" value="F:metallopeptidase activity"/>
    <property type="evidence" value="ECO:0007669"/>
    <property type="project" value="UniProtKB-KW"/>
</dbReference>
<feature type="transmembrane region" description="Helical" evidence="1">
    <location>
        <begin position="80"/>
        <end position="100"/>
    </location>
</feature>
<dbReference type="RefSeq" id="WP_012553833.1">
    <property type="nucleotide sequence ID" value="NZ_JABEQG010000002.1"/>
</dbReference>
<organism evidence="3 4">
    <name type="scientific">Gluconacetobacter diazotrophicus</name>
    <name type="common">Acetobacter diazotrophicus</name>
    <dbReference type="NCBI Taxonomy" id="33996"/>
    <lineage>
        <taxon>Bacteria</taxon>
        <taxon>Pseudomonadati</taxon>
        <taxon>Pseudomonadota</taxon>
        <taxon>Alphaproteobacteria</taxon>
        <taxon>Acetobacterales</taxon>
        <taxon>Acetobacteraceae</taxon>
        <taxon>Gluconacetobacter</taxon>
    </lineage>
</organism>
<dbReference type="GO" id="GO:0080120">
    <property type="term" value="P:CAAX-box protein maturation"/>
    <property type="evidence" value="ECO:0007669"/>
    <property type="project" value="UniProtKB-ARBA"/>
</dbReference>
<dbReference type="AlphaFoldDB" id="A0A7W4I3J2"/>
<keyword evidence="3" id="KW-0378">Hydrolase</keyword>
<proteinExistence type="predicted"/>
<dbReference type="GO" id="GO:0006508">
    <property type="term" value="P:proteolysis"/>
    <property type="evidence" value="ECO:0007669"/>
    <property type="project" value="UniProtKB-KW"/>
</dbReference>
<keyword evidence="1" id="KW-0472">Membrane</keyword>
<protein>
    <submittedName>
        <fullName evidence="3">CPBP family intramembrane metalloprotease</fullName>
    </submittedName>
</protein>
<keyword evidence="1" id="KW-1133">Transmembrane helix</keyword>
<keyword evidence="3" id="KW-0645">Protease</keyword>
<dbReference type="Proteomes" id="UP000550787">
    <property type="component" value="Unassembled WGS sequence"/>
</dbReference>
<gene>
    <name evidence="3" type="ORF">HLH33_01445</name>
</gene>
<sequence>MTHLLGAGDVAAVNRIIPSHDWEIPVWLVLAACAGVIEELAFRGLLQRQIAYLSGRTWIGVVAQAAIFGAAHLYQGPVLAAQITVLGLLFGAAAAVRGSLVPGMFAHVLEDALSGLVNLG</sequence>
<comment type="caution">
    <text evidence="3">The sequence shown here is derived from an EMBL/GenBank/DDBJ whole genome shotgun (WGS) entry which is preliminary data.</text>
</comment>
<feature type="transmembrane region" description="Helical" evidence="1">
    <location>
        <begin position="58"/>
        <end position="74"/>
    </location>
</feature>
<evidence type="ECO:0000313" key="4">
    <source>
        <dbReference type="Proteomes" id="UP000550787"/>
    </source>
</evidence>
<feature type="transmembrane region" description="Helical" evidence="1">
    <location>
        <begin position="24"/>
        <end position="46"/>
    </location>
</feature>
<evidence type="ECO:0000313" key="3">
    <source>
        <dbReference type="EMBL" id="MBB2154984.1"/>
    </source>
</evidence>
<dbReference type="InterPro" id="IPR003675">
    <property type="entry name" value="Rce1/LyrA-like_dom"/>
</dbReference>